<dbReference type="InterPro" id="IPR020846">
    <property type="entry name" value="MFS_dom"/>
</dbReference>
<feature type="transmembrane region" description="Helical" evidence="7">
    <location>
        <begin position="395"/>
        <end position="416"/>
    </location>
</feature>
<dbReference type="RefSeq" id="WP_215435551.1">
    <property type="nucleotide sequence ID" value="NZ_AP025943.1"/>
</dbReference>
<protein>
    <submittedName>
        <fullName evidence="9">MFS transporter</fullName>
    </submittedName>
</protein>
<evidence type="ECO:0000256" key="6">
    <source>
        <dbReference type="ARBA" id="ARBA00023136"/>
    </source>
</evidence>
<evidence type="ECO:0000256" key="3">
    <source>
        <dbReference type="ARBA" id="ARBA00022475"/>
    </source>
</evidence>
<dbReference type="SUPFAM" id="SSF103473">
    <property type="entry name" value="MFS general substrate transporter"/>
    <property type="match status" value="1"/>
</dbReference>
<feature type="transmembrane region" description="Helical" evidence="7">
    <location>
        <begin position="109"/>
        <end position="126"/>
    </location>
</feature>
<name>A0ABM7ZFJ4_9BACT</name>
<dbReference type="PRINTS" id="PR01036">
    <property type="entry name" value="TCRTETB"/>
</dbReference>
<dbReference type="EMBL" id="AP025943">
    <property type="protein sequence ID" value="BDL43453.1"/>
    <property type="molecule type" value="Genomic_DNA"/>
</dbReference>
<keyword evidence="5 7" id="KW-1133">Transmembrane helix</keyword>
<sequence length="469" mass="50515">MEKLPTSSRSLRYLPFLVASAFFMQMLDATILNTAIPTIARSFHTHPLQLHSLVTAYMLTVCVLIPASGWVSDKLGSRHTFLFAISLFTFGSLLCALSTSVAMMTACRVVQGIGGAFLMPVGRLVILRSYPRSMFVNVLNIVTIPALLGPLLGPVLGGIIVQYISWHWIFLINIPVGLAGLWATRKLMPDLKAVKEQKFDWPGFLFFSASALLITMSLSTEGGSPDKTRMGILLTAGILFQTVYWALAFRSETPLFSPSLFRIRNFAIGIAGNIVCRLGGSCLPYLVPLFFQVVLGYSALKSGMSLIPLAVSNLLAKTVAPRLLGKFGYRNIMVINTFTIGTLLAAFYFIGPGTHEFTLLSMLALLGAANSIQFTCMNTLTLIDLPNADASSGNSLLSMIMQLSIAVSIATASLLLDCFGGHAATSGPAVESAFHATFVTIGTIAAASSFIFALVDKDKGKTRKKRKTA</sequence>
<feature type="transmembrane region" description="Helical" evidence="7">
    <location>
        <begin position="81"/>
        <end position="103"/>
    </location>
</feature>
<feature type="transmembrane region" description="Helical" evidence="7">
    <location>
        <begin position="436"/>
        <end position="455"/>
    </location>
</feature>
<dbReference type="Pfam" id="PF07690">
    <property type="entry name" value="MFS_1"/>
    <property type="match status" value="1"/>
</dbReference>
<keyword evidence="2" id="KW-0813">Transport</keyword>
<evidence type="ECO:0000259" key="8">
    <source>
        <dbReference type="PROSITE" id="PS50850"/>
    </source>
</evidence>
<feature type="transmembrane region" description="Helical" evidence="7">
    <location>
        <begin position="138"/>
        <end position="160"/>
    </location>
</feature>
<comment type="subcellular location">
    <subcellularLocation>
        <location evidence="1">Cell membrane</location>
        <topology evidence="1">Multi-pass membrane protein</topology>
    </subcellularLocation>
</comment>
<evidence type="ECO:0000256" key="7">
    <source>
        <dbReference type="SAM" id="Phobius"/>
    </source>
</evidence>
<feature type="transmembrane region" description="Helical" evidence="7">
    <location>
        <begin position="303"/>
        <end position="320"/>
    </location>
</feature>
<dbReference type="Gene3D" id="1.20.1250.20">
    <property type="entry name" value="MFS general substrate transporter like domains"/>
    <property type="match status" value="1"/>
</dbReference>
<feature type="transmembrane region" description="Helical" evidence="7">
    <location>
        <begin position="332"/>
        <end position="351"/>
    </location>
</feature>
<feature type="transmembrane region" description="Helical" evidence="7">
    <location>
        <begin position="48"/>
        <end position="69"/>
    </location>
</feature>
<feature type="transmembrane region" description="Helical" evidence="7">
    <location>
        <begin position="12"/>
        <end position="36"/>
    </location>
</feature>
<dbReference type="PANTHER" id="PTHR42718">
    <property type="entry name" value="MAJOR FACILITATOR SUPERFAMILY MULTIDRUG TRANSPORTER MFSC"/>
    <property type="match status" value="1"/>
</dbReference>
<feature type="transmembrane region" description="Helical" evidence="7">
    <location>
        <begin position="166"/>
        <end position="187"/>
    </location>
</feature>
<dbReference type="NCBIfam" id="TIGR00711">
    <property type="entry name" value="efflux_EmrB"/>
    <property type="match status" value="1"/>
</dbReference>
<evidence type="ECO:0000256" key="5">
    <source>
        <dbReference type="ARBA" id="ARBA00022989"/>
    </source>
</evidence>
<keyword evidence="6 7" id="KW-0472">Membrane</keyword>
<feature type="transmembrane region" description="Helical" evidence="7">
    <location>
        <begin position="230"/>
        <end position="249"/>
    </location>
</feature>
<feature type="transmembrane region" description="Helical" evidence="7">
    <location>
        <begin position="199"/>
        <end position="218"/>
    </location>
</feature>
<dbReference type="Gene3D" id="1.20.1720.10">
    <property type="entry name" value="Multidrug resistance protein D"/>
    <property type="match status" value="1"/>
</dbReference>
<evidence type="ECO:0000313" key="9">
    <source>
        <dbReference type="EMBL" id="BDL43453.1"/>
    </source>
</evidence>
<evidence type="ECO:0000256" key="4">
    <source>
        <dbReference type="ARBA" id="ARBA00022692"/>
    </source>
</evidence>
<dbReference type="Proteomes" id="UP001062263">
    <property type="component" value="Chromosome"/>
</dbReference>
<keyword evidence="3" id="KW-1003">Cell membrane</keyword>
<gene>
    <name evidence="9" type="ORF">Abiwalacus_10270</name>
</gene>
<reference evidence="9" key="1">
    <citation type="submission" date="2022-06" db="EMBL/GenBank/DDBJ databases">
        <title>Akkermansia biwalacus sp. nov., an anaerobic mucin-degrading bacterium isolated from human intestine.</title>
        <authorList>
            <person name="Kobayashi Y."/>
            <person name="Inoue S."/>
            <person name="Kawahara T."/>
            <person name="Kohda N."/>
        </authorList>
    </citation>
    <scope>NUCLEOTIDE SEQUENCE</scope>
    <source>
        <strain evidence="9">WON2089</strain>
    </source>
</reference>
<evidence type="ECO:0000256" key="2">
    <source>
        <dbReference type="ARBA" id="ARBA00022448"/>
    </source>
</evidence>
<feature type="transmembrane region" description="Helical" evidence="7">
    <location>
        <begin position="357"/>
        <end position="383"/>
    </location>
</feature>
<feature type="transmembrane region" description="Helical" evidence="7">
    <location>
        <begin position="270"/>
        <end position="291"/>
    </location>
</feature>
<feature type="domain" description="Major facilitator superfamily (MFS) profile" evidence="8">
    <location>
        <begin position="14"/>
        <end position="460"/>
    </location>
</feature>
<dbReference type="InterPro" id="IPR011701">
    <property type="entry name" value="MFS"/>
</dbReference>
<evidence type="ECO:0000256" key="1">
    <source>
        <dbReference type="ARBA" id="ARBA00004651"/>
    </source>
</evidence>
<dbReference type="PANTHER" id="PTHR42718:SF46">
    <property type="entry name" value="BLR6921 PROTEIN"/>
    <property type="match status" value="1"/>
</dbReference>
<dbReference type="InterPro" id="IPR036259">
    <property type="entry name" value="MFS_trans_sf"/>
</dbReference>
<accession>A0ABM7ZFJ4</accession>
<keyword evidence="4 7" id="KW-0812">Transmembrane</keyword>
<proteinExistence type="predicted"/>
<dbReference type="PROSITE" id="PS50850">
    <property type="entry name" value="MFS"/>
    <property type="match status" value="1"/>
</dbReference>
<keyword evidence="10" id="KW-1185">Reference proteome</keyword>
<dbReference type="InterPro" id="IPR004638">
    <property type="entry name" value="EmrB-like"/>
</dbReference>
<organism evidence="9 10">
    <name type="scientific">Akkermansia biwaensis</name>
    <dbReference type="NCBI Taxonomy" id="2946555"/>
    <lineage>
        <taxon>Bacteria</taxon>
        <taxon>Pseudomonadati</taxon>
        <taxon>Verrucomicrobiota</taxon>
        <taxon>Verrucomicrobiia</taxon>
        <taxon>Verrucomicrobiales</taxon>
        <taxon>Akkermansiaceae</taxon>
        <taxon>Akkermansia</taxon>
    </lineage>
</organism>
<evidence type="ECO:0000313" key="10">
    <source>
        <dbReference type="Proteomes" id="UP001062263"/>
    </source>
</evidence>